<feature type="compositionally biased region" description="Basic and acidic residues" evidence="1">
    <location>
        <begin position="1"/>
        <end position="13"/>
    </location>
</feature>
<dbReference type="AlphaFoldDB" id="A0AAV7F896"/>
<protein>
    <submittedName>
        <fullName evidence="2">Uncharacterized protein</fullName>
    </submittedName>
</protein>
<feature type="region of interest" description="Disordered" evidence="1">
    <location>
        <begin position="1"/>
        <end position="22"/>
    </location>
</feature>
<proteinExistence type="predicted"/>
<gene>
    <name evidence="2" type="ORF">H6P81_000983</name>
</gene>
<feature type="region of interest" description="Disordered" evidence="1">
    <location>
        <begin position="42"/>
        <end position="68"/>
    </location>
</feature>
<dbReference type="Proteomes" id="UP000825729">
    <property type="component" value="Unassembled WGS sequence"/>
</dbReference>
<evidence type="ECO:0000313" key="3">
    <source>
        <dbReference type="Proteomes" id="UP000825729"/>
    </source>
</evidence>
<keyword evidence="3" id="KW-1185">Reference proteome</keyword>
<evidence type="ECO:0000313" key="2">
    <source>
        <dbReference type="EMBL" id="KAG9456475.1"/>
    </source>
</evidence>
<sequence length="101" mass="11365">MEMEIEDNKKQTGEELTDEPATVRLNRETILAKRFCEKEMKRNEGSEISAQRYSSSSSTVHHGSASEIIDTSKKTRALSFVPIYRFCHAALLLGTAQSVDQ</sequence>
<name>A0AAV7F896_ARIFI</name>
<organism evidence="2 3">
    <name type="scientific">Aristolochia fimbriata</name>
    <name type="common">White veined hardy Dutchman's pipe vine</name>
    <dbReference type="NCBI Taxonomy" id="158543"/>
    <lineage>
        <taxon>Eukaryota</taxon>
        <taxon>Viridiplantae</taxon>
        <taxon>Streptophyta</taxon>
        <taxon>Embryophyta</taxon>
        <taxon>Tracheophyta</taxon>
        <taxon>Spermatophyta</taxon>
        <taxon>Magnoliopsida</taxon>
        <taxon>Magnoliidae</taxon>
        <taxon>Piperales</taxon>
        <taxon>Aristolochiaceae</taxon>
        <taxon>Aristolochia</taxon>
    </lineage>
</organism>
<reference evidence="2 3" key="1">
    <citation type="submission" date="2021-07" db="EMBL/GenBank/DDBJ databases">
        <title>The Aristolochia fimbriata genome: insights into angiosperm evolution, floral development and chemical biosynthesis.</title>
        <authorList>
            <person name="Jiao Y."/>
        </authorList>
    </citation>
    <scope>NUCLEOTIDE SEQUENCE [LARGE SCALE GENOMIC DNA]</scope>
    <source>
        <strain evidence="2">IBCAS-2021</strain>
        <tissue evidence="2">Leaf</tissue>
    </source>
</reference>
<comment type="caution">
    <text evidence="2">The sequence shown here is derived from an EMBL/GenBank/DDBJ whole genome shotgun (WGS) entry which is preliminary data.</text>
</comment>
<evidence type="ECO:0000256" key="1">
    <source>
        <dbReference type="SAM" id="MobiDB-lite"/>
    </source>
</evidence>
<dbReference type="EMBL" id="JAINDJ010000002">
    <property type="protein sequence ID" value="KAG9456475.1"/>
    <property type="molecule type" value="Genomic_DNA"/>
</dbReference>
<accession>A0AAV7F896</accession>